<feature type="region of interest" description="Disordered" evidence="1">
    <location>
        <begin position="56"/>
        <end position="77"/>
    </location>
</feature>
<dbReference type="EnsemblPlants" id="ONIVA10G03720.1">
    <property type="protein sequence ID" value="ONIVA10G03720.1"/>
    <property type="gene ID" value="ONIVA10G03720"/>
</dbReference>
<evidence type="ECO:0000313" key="2">
    <source>
        <dbReference type="EnsemblPlants" id="ONIVA10G03720.1"/>
    </source>
</evidence>
<dbReference type="HOGENOM" id="CLU_1818945_0_0_1"/>
<evidence type="ECO:0000313" key="3">
    <source>
        <dbReference type="Proteomes" id="UP000006591"/>
    </source>
</evidence>
<dbReference type="Gramene" id="ONIVA10G03720.1">
    <property type="protein sequence ID" value="ONIVA10G03720.1"/>
    <property type="gene ID" value="ONIVA10G03720"/>
</dbReference>
<reference evidence="2" key="1">
    <citation type="submission" date="2015-04" db="UniProtKB">
        <authorList>
            <consortium name="EnsemblPlants"/>
        </authorList>
    </citation>
    <scope>IDENTIFICATION</scope>
    <source>
        <strain evidence="2">SL10</strain>
    </source>
</reference>
<dbReference type="AlphaFoldDB" id="A0A0E0IQ15"/>
<protein>
    <submittedName>
        <fullName evidence="2">Uncharacterized protein</fullName>
    </submittedName>
</protein>
<reference evidence="2" key="2">
    <citation type="submission" date="2018-04" db="EMBL/GenBank/DDBJ databases">
        <title>OnivRS2 (Oryza nivara Reference Sequence Version 2).</title>
        <authorList>
            <person name="Zhang J."/>
            <person name="Kudrna D."/>
            <person name="Lee S."/>
            <person name="Talag J."/>
            <person name="Rajasekar S."/>
            <person name="Welchert J."/>
            <person name="Hsing Y.-I."/>
            <person name="Wing R.A."/>
        </authorList>
    </citation>
    <scope>NUCLEOTIDE SEQUENCE [LARGE SCALE GENOMIC DNA]</scope>
</reference>
<keyword evidence="3" id="KW-1185">Reference proteome</keyword>
<organism evidence="2">
    <name type="scientific">Oryza nivara</name>
    <name type="common">Indian wild rice</name>
    <name type="synonym">Oryza sativa f. spontanea</name>
    <dbReference type="NCBI Taxonomy" id="4536"/>
    <lineage>
        <taxon>Eukaryota</taxon>
        <taxon>Viridiplantae</taxon>
        <taxon>Streptophyta</taxon>
        <taxon>Embryophyta</taxon>
        <taxon>Tracheophyta</taxon>
        <taxon>Spermatophyta</taxon>
        <taxon>Magnoliopsida</taxon>
        <taxon>Liliopsida</taxon>
        <taxon>Poales</taxon>
        <taxon>Poaceae</taxon>
        <taxon>BOP clade</taxon>
        <taxon>Oryzoideae</taxon>
        <taxon>Oryzeae</taxon>
        <taxon>Oryzinae</taxon>
        <taxon>Oryza</taxon>
    </lineage>
</organism>
<evidence type="ECO:0000256" key="1">
    <source>
        <dbReference type="SAM" id="MobiDB-lite"/>
    </source>
</evidence>
<feature type="compositionally biased region" description="Basic residues" evidence="1">
    <location>
        <begin position="61"/>
        <end position="75"/>
    </location>
</feature>
<name>A0A0E0IQ15_ORYNI</name>
<sequence length="142" mass="14729">MPWRACCSTRRWAAHCVEQPARGGDAGAAEHEQAEAVRHATALNVAASLGGGGATLPATGRRARWKRAPGPRHGARTATKSGFRACEAVERRVMAATRAAPWQAHRVALGPRAVAVAVAAVAAAASWRALALSRPIALDLTG</sequence>
<proteinExistence type="predicted"/>
<accession>A0A0E0IQ15</accession>
<dbReference type="Proteomes" id="UP000006591">
    <property type="component" value="Chromosome 10"/>
</dbReference>